<keyword evidence="2" id="KW-0963">Cytoplasm</keyword>
<dbReference type="InterPro" id="IPR019844">
    <property type="entry name" value="CSD_CS"/>
</dbReference>
<keyword evidence="5" id="KW-1185">Reference proteome</keyword>
<dbReference type="PIRSF" id="PIRSF002599">
    <property type="entry name" value="Cold_shock_A"/>
    <property type="match status" value="1"/>
</dbReference>
<name>A0ABY6I146_9ARCH</name>
<organism evidence="4 5">
    <name type="scientific">Candidatus Lokiarchaeum ossiferum</name>
    <dbReference type="NCBI Taxonomy" id="2951803"/>
    <lineage>
        <taxon>Archaea</taxon>
        <taxon>Promethearchaeati</taxon>
        <taxon>Promethearchaeota</taxon>
        <taxon>Promethearchaeia</taxon>
        <taxon>Promethearchaeales</taxon>
        <taxon>Promethearchaeaceae</taxon>
        <taxon>Candidatus Lokiarchaeum</taxon>
    </lineage>
</organism>
<sequence>MATGSVKWFNSSKGFGFITPDEGDKDVFVHHSAIVVEGDAFASLNENDKVTFDSVQGEKGMEAKNVVVTEAAPFQQRERRSNRY</sequence>
<dbReference type="SMART" id="SM00357">
    <property type="entry name" value="CSP"/>
    <property type="match status" value="1"/>
</dbReference>
<dbReference type="EMBL" id="CP104013">
    <property type="protein sequence ID" value="UYP48541.1"/>
    <property type="molecule type" value="Genomic_DNA"/>
</dbReference>
<comment type="subcellular location">
    <subcellularLocation>
        <location evidence="1">Cytoplasm</location>
    </subcellularLocation>
</comment>
<dbReference type="Pfam" id="PF00313">
    <property type="entry name" value="CSD"/>
    <property type="match status" value="1"/>
</dbReference>
<reference evidence="4" key="1">
    <citation type="submission" date="2022-09" db="EMBL/GenBank/DDBJ databases">
        <title>Actin cytoskeleton and complex cell architecture in an #Asgard archaeon.</title>
        <authorList>
            <person name="Ponce Toledo R.I."/>
            <person name="Schleper C."/>
            <person name="Rodrigues Oliveira T."/>
            <person name="Wollweber F."/>
            <person name="Xu J."/>
            <person name="Rittmann S."/>
            <person name="Klingl A."/>
            <person name="Pilhofer M."/>
        </authorList>
    </citation>
    <scope>NUCLEOTIDE SEQUENCE</scope>
    <source>
        <strain evidence="4">B-35</strain>
    </source>
</reference>
<dbReference type="Gene3D" id="2.40.50.140">
    <property type="entry name" value="Nucleic acid-binding proteins"/>
    <property type="match status" value="1"/>
</dbReference>
<evidence type="ECO:0000256" key="1">
    <source>
        <dbReference type="ARBA" id="ARBA00004496"/>
    </source>
</evidence>
<dbReference type="PANTHER" id="PTHR11544">
    <property type="entry name" value="COLD SHOCK DOMAIN CONTAINING PROTEINS"/>
    <property type="match status" value="1"/>
</dbReference>
<gene>
    <name evidence="4" type="ORF">NEF87_004826</name>
</gene>
<dbReference type="InterPro" id="IPR002059">
    <property type="entry name" value="CSP_DNA-bd"/>
</dbReference>
<protein>
    <recommendedName>
        <fullName evidence="3">Cold-shock domain-containing protein</fullName>
    </recommendedName>
</protein>
<dbReference type="PRINTS" id="PR00050">
    <property type="entry name" value="COLDSHOCK"/>
</dbReference>
<accession>A0ABY6I146</accession>
<dbReference type="InterPro" id="IPR050181">
    <property type="entry name" value="Cold_shock_domain"/>
</dbReference>
<evidence type="ECO:0000313" key="5">
    <source>
        <dbReference type="Proteomes" id="UP001208689"/>
    </source>
</evidence>
<proteinExistence type="predicted"/>
<evidence type="ECO:0000313" key="4">
    <source>
        <dbReference type="EMBL" id="UYP48541.1"/>
    </source>
</evidence>
<dbReference type="InterPro" id="IPR011129">
    <property type="entry name" value="CSD"/>
</dbReference>
<dbReference type="InterPro" id="IPR012156">
    <property type="entry name" value="Cold_shock_CspA"/>
</dbReference>
<feature type="domain" description="Cold-shock" evidence="3">
    <location>
        <begin position="3"/>
        <end position="69"/>
    </location>
</feature>
<evidence type="ECO:0000256" key="2">
    <source>
        <dbReference type="ARBA" id="ARBA00022490"/>
    </source>
</evidence>
<dbReference type="InterPro" id="IPR012340">
    <property type="entry name" value="NA-bd_OB-fold"/>
</dbReference>
<evidence type="ECO:0000259" key="3">
    <source>
        <dbReference type="SMART" id="SM00357"/>
    </source>
</evidence>
<dbReference type="PROSITE" id="PS00352">
    <property type="entry name" value="CSD_1"/>
    <property type="match status" value="1"/>
</dbReference>
<dbReference type="SUPFAM" id="SSF50249">
    <property type="entry name" value="Nucleic acid-binding proteins"/>
    <property type="match status" value="1"/>
</dbReference>
<dbReference type="Proteomes" id="UP001208689">
    <property type="component" value="Chromosome"/>
</dbReference>
<dbReference type="CDD" id="cd04458">
    <property type="entry name" value="CSP_CDS"/>
    <property type="match status" value="1"/>
</dbReference>